<keyword evidence="3" id="KW-0500">Molybdenum</keyword>
<feature type="domain" description="Molybdopterin oxidoreductase" evidence="7">
    <location>
        <begin position="206"/>
        <end position="710"/>
    </location>
</feature>
<evidence type="ECO:0000256" key="5">
    <source>
        <dbReference type="ARBA" id="ARBA00023002"/>
    </source>
</evidence>
<dbReference type="InterPro" id="IPR006657">
    <property type="entry name" value="MoPterin_dinucl-bd_dom"/>
</dbReference>
<dbReference type="Pfam" id="PF00384">
    <property type="entry name" value="Molybdopterin"/>
    <property type="match status" value="1"/>
</dbReference>
<evidence type="ECO:0000256" key="2">
    <source>
        <dbReference type="ARBA" id="ARBA00010312"/>
    </source>
</evidence>
<dbReference type="InterPro" id="IPR006655">
    <property type="entry name" value="Mopterin_OxRdtase_prok_CS"/>
</dbReference>
<comment type="similarity">
    <text evidence="2">Belongs to the prokaryotic molybdopterin-containing oxidoreductase family.</text>
</comment>
<evidence type="ECO:0000256" key="3">
    <source>
        <dbReference type="ARBA" id="ARBA00022505"/>
    </source>
</evidence>
<dbReference type="SUPFAM" id="SSF50692">
    <property type="entry name" value="ADC-like"/>
    <property type="match status" value="1"/>
</dbReference>
<dbReference type="PANTHER" id="PTHR43742">
    <property type="entry name" value="TRIMETHYLAMINE-N-OXIDE REDUCTASE"/>
    <property type="match status" value="1"/>
</dbReference>
<dbReference type="SUPFAM" id="SSF53706">
    <property type="entry name" value="Formate dehydrogenase/DMSO reductase, domains 1-3"/>
    <property type="match status" value="1"/>
</dbReference>
<name>A0ABQ1JXJ1_9GAMM</name>
<dbReference type="Gene3D" id="2.40.40.20">
    <property type="match status" value="1"/>
</dbReference>
<dbReference type="Gene3D" id="3.40.228.10">
    <property type="entry name" value="Dimethylsulfoxide Reductase, domain 2"/>
    <property type="match status" value="1"/>
</dbReference>
<dbReference type="InterPro" id="IPR006656">
    <property type="entry name" value="Mopterin_OxRdtase"/>
</dbReference>
<sequence length="1002" mass="111800">MKELVLKTILFALGPVVNRSAKKSEEFRTFLSRHNCIAQIGLKDGSISRFYAIRDGKITASSKAPGKPDVSLLFKDVETALELMNANPDMGEVVHAAKNFKVMFIGPDPLCVWFGQLLNASQQCLIEKGTLMPDGSRRFTTLTNGGPLFVHVKDDKILRVTPIEFDAKDADSWSIDARGKRFTPKRKATVAPHAMSMKSVVYSDKRVLYPMKRVDFDPNGERNPQNRGISGYERISWDEALDIVSSEIKRQKQKYGPGSMTIAHGSHHQWGNVGYYLSSLLRFGNLIGFTRLSLNPDSWEGWYWGAQHHWGHSQRVGIAGNYGTVEDCLQEAEMMVFWSCDAESTNGGYMGFEGTQRRLWAKELGIEFVHIDPHYNPTAQLLGGRWIPIKPTTDPALAQAIMYVWVTEGLYDQEYVAQRTTGFEEWRDYLLGKEDGTPKTPEWQEPETGVPARVVRALARQWGGKKTYLAAGANGSGFGGAGRGATGAQWARCMVMMMAMQGLGKPGVNMGNLQAGTPLDHEFYFPGYADGGISGELVFNGNAVNNYQKMPHVITMNPVRQMIPKQQLPEAIINGKAEGYLWDGVATELQFAPFQYPMPGYSPIHMIYKYGGSYFSTLTESSRMVEAYRHDSIDCVVNQSIWMEGEAQFADIILPACTAFERYDIGEWAAGGGYLPHGFNGTNHRIVALQHKCIEPRGESKSDYEIFSLILQRLGLGAIFNEGCSELDWCKRVFNSSDVSKRISWKEFCKKGYYVVPAEKPALRSPVNFRWFAEGRMKDIQEAMPLPSQWAEDFGKGLQTPSGKLEFMPETLKRSDPNNPERPVLNRYIPAWEGPHSKELFGKYPLQMIATHSRYSFHTHVDGKNGFTQDITDHRVCIGGHYYWLVRLNARDAEARGIAHGDLVKVFNDRGAILCAAHVTSGVANGVVKSFEASAEYDLRELDGEQLEVGGCMNILTPSRSQQRGTSSMSPNSCLVEVMRWDGSRPGDATSKTDGVQEAAHG</sequence>
<dbReference type="InterPro" id="IPR049032">
    <property type="entry name" value="AhtL-like_N"/>
</dbReference>
<gene>
    <name evidence="10" type="ORF">GCM10011352_03890</name>
</gene>
<comment type="caution">
    <text evidence="10">The sequence shown here is derived from an EMBL/GenBank/DDBJ whole genome shotgun (WGS) entry which is preliminary data.</text>
</comment>
<evidence type="ECO:0000313" key="10">
    <source>
        <dbReference type="EMBL" id="GGB81376.1"/>
    </source>
</evidence>
<evidence type="ECO:0000259" key="7">
    <source>
        <dbReference type="Pfam" id="PF00384"/>
    </source>
</evidence>
<proteinExistence type="inferred from homology"/>
<dbReference type="RefSeq" id="WP_188745417.1">
    <property type="nucleotide sequence ID" value="NZ_BMIJ01000001.1"/>
</dbReference>
<protein>
    <submittedName>
        <fullName evidence="10">Dehydrogenase</fullName>
    </submittedName>
</protein>
<dbReference type="PANTHER" id="PTHR43742:SF10">
    <property type="entry name" value="TRIMETHYLAMINE-N-OXIDE REDUCTASE 2"/>
    <property type="match status" value="1"/>
</dbReference>
<keyword evidence="4" id="KW-0479">Metal-binding</keyword>
<comment type="cofactor">
    <cofactor evidence="1">
        <name>Mo-bis(molybdopterin guanine dinucleotide)</name>
        <dbReference type="ChEBI" id="CHEBI:60539"/>
    </cofactor>
</comment>
<keyword evidence="11" id="KW-1185">Reference proteome</keyword>
<dbReference type="InterPro" id="IPR050612">
    <property type="entry name" value="Prok_Mopterin_Oxidored"/>
</dbReference>
<dbReference type="InterPro" id="IPR009010">
    <property type="entry name" value="Asp_de-COase-like_dom_sf"/>
</dbReference>
<organism evidence="10 11">
    <name type="scientific">Marinobacterium zhoushanense</name>
    <dbReference type="NCBI Taxonomy" id="1679163"/>
    <lineage>
        <taxon>Bacteria</taxon>
        <taxon>Pseudomonadati</taxon>
        <taxon>Pseudomonadota</taxon>
        <taxon>Gammaproteobacteria</taxon>
        <taxon>Oceanospirillales</taxon>
        <taxon>Oceanospirillaceae</taxon>
        <taxon>Marinobacterium</taxon>
    </lineage>
</organism>
<evidence type="ECO:0000256" key="1">
    <source>
        <dbReference type="ARBA" id="ARBA00001942"/>
    </source>
</evidence>
<dbReference type="PROSITE" id="PS00932">
    <property type="entry name" value="MOLYBDOPTERIN_PROK_3"/>
    <property type="match status" value="1"/>
</dbReference>
<evidence type="ECO:0000259" key="8">
    <source>
        <dbReference type="Pfam" id="PF01568"/>
    </source>
</evidence>
<dbReference type="EMBL" id="BMIJ01000001">
    <property type="protein sequence ID" value="GGB81376.1"/>
    <property type="molecule type" value="Genomic_DNA"/>
</dbReference>
<accession>A0ABQ1JXJ1</accession>
<feature type="region of interest" description="Disordered" evidence="6">
    <location>
        <begin position="982"/>
        <end position="1002"/>
    </location>
</feature>
<keyword evidence="5" id="KW-0560">Oxidoreductase</keyword>
<evidence type="ECO:0000256" key="4">
    <source>
        <dbReference type="ARBA" id="ARBA00022723"/>
    </source>
</evidence>
<dbReference type="Pfam" id="PF01568">
    <property type="entry name" value="Molydop_binding"/>
    <property type="match status" value="1"/>
</dbReference>
<reference evidence="11" key="1">
    <citation type="journal article" date="2019" name="Int. J. Syst. Evol. Microbiol.">
        <title>The Global Catalogue of Microorganisms (GCM) 10K type strain sequencing project: providing services to taxonomists for standard genome sequencing and annotation.</title>
        <authorList>
            <consortium name="The Broad Institute Genomics Platform"/>
            <consortium name="The Broad Institute Genome Sequencing Center for Infectious Disease"/>
            <person name="Wu L."/>
            <person name="Ma J."/>
        </authorList>
    </citation>
    <scope>NUCLEOTIDE SEQUENCE [LARGE SCALE GENOMIC DNA]</scope>
    <source>
        <strain evidence="11">CGMCC 1.15341</strain>
    </source>
</reference>
<dbReference type="Gene3D" id="2.20.25.340">
    <property type="match status" value="1"/>
</dbReference>
<evidence type="ECO:0000259" key="9">
    <source>
        <dbReference type="Pfam" id="PF21423"/>
    </source>
</evidence>
<evidence type="ECO:0000313" key="11">
    <source>
        <dbReference type="Proteomes" id="UP000629025"/>
    </source>
</evidence>
<dbReference type="Proteomes" id="UP000629025">
    <property type="component" value="Unassembled WGS sequence"/>
</dbReference>
<dbReference type="Pfam" id="PF21423">
    <property type="entry name" value="AhtL-like_1st"/>
    <property type="match status" value="1"/>
</dbReference>
<dbReference type="Gene3D" id="3.40.50.740">
    <property type="match status" value="2"/>
</dbReference>
<evidence type="ECO:0000256" key="6">
    <source>
        <dbReference type="SAM" id="MobiDB-lite"/>
    </source>
</evidence>
<feature type="domain" description="Molybdopterin dinucleotide-binding" evidence="8">
    <location>
        <begin position="885"/>
        <end position="962"/>
    </location>
</feature>
<feature type="domain" description="Pyrogallol hydroxytransferase large subunit-like N-terminal" evidence="9">
    <location>
        <begin position="146"/>
        <end position="199"/>
    </location>
</feature>